<gene>
    <name evidence="2" type="ORF">ERS007661_02484</name>
    <name evidence="3" type="ORF">ERS007739_01098</name>
</gene>
<evidence type="ECO:0000313" key="5">
    <source>
        <dbReference type="Proteomes" id="UP000039217"/>
    </source>
</evidence>
<accession>A0A655F3Y9</accession>
<organism evidence="2 5">
    <name type="scientific">Mycobacterium tuberculosis</name>
    <dbReference type="NCBI Taxonomy" id="1773"/>
    <lineage>
        <taxon>Bacteria</taxon>
        <taxon>Bacillati</taxon>
        <taxon>Actinomycetota</taxon>
        <taxon>Actinomycetes</taxon>
        <taxon>Mycobacteriales</taxon>
        <taxon>Mycobacteriaceae</taxon>
        <taxon>Mycobacterium</taxon>
        <taxon>Mycobacterium tuberculosis complex</taxon>
    </lineage>
</organism>
<evidence type="ECO:0000256" key="1">
    <source>
        <dbReference type="SAM" id="MobiDB-lite"/>
    </source>
</evidence>
<feature type="region of interest" description="Disordered" evidence="1">
    <location>
        <begin position="40"/>
        <end position="59"/>
    </location>
</feature>
<proteinExistence type="predicted"/>
<reference evidence="3" key="2">
    <citation type="submission" date="2015-03" db="EMBL/GenBank/DDBJ databases">
        <authorList>
            <consortium name="Pathogen Informatics"/>
            <person name="Murphy D."/>
        </authorList>
    </citation>
    <scope>NUCLEOTIDE SEQUENCE</scope>
    <source>
        <strain evidence="3">N09902308</strain>
    </source>
</reference>
<dbReference type="Proteomes" id="UP000039217">
    <property type="component" value="Unassembled WGS sequence"/>
</dbReference>
<feature type="region of interest" description="Disordered" evidence="1">
    <location>
        <begin position="76"/>
        <end position="115"/>
    </location>
</feature>
<evidence type="ECO:0000313" key="4">
    <source>
        <dbReference type="Proteomes" id="UP000039021"/>
    </source>
</evidence>
<evidence type="ECO:0000313" key="3">
    <source>
        <dbReference type="EMBL" id="COX33248.1"/>
    </source>
</evidence>
<dbReference type="AlphaFoldDB" id="A0A655F3Y9"/>
<dbReference type="EMBL" id="CSBK01000382">
    <property type="protein sequence ID" value="COX33248.1"/>
    <property type="molecule type" value="Genomic_DNA"/>
</dbReference>
<name>A0A655F3Y9_MYCTX</name>
<feature type="compositionally biased region" description="Low complexity" evidence="1">
    <location>
        <begin position="84"/>
        <end position="115"/>
    </location>
</feature>
<evidence type="ECO:0000313" key="2">
    <source>
        <dbReference type="EMBL" id="CNV47664.1"/>
    </source>
</evidence>
<dbReference type="EMBL" id="CQQC01000881">
    <property type="protein sequence ID" value="CNV47664.1"/>
    <property type="molecule type" value="Genomic_DNA"/>
</dbReference>
<protein>
    <submittedName>
        <fullName evidence="2">Uncharacterized protein</fullName>
    </submittedName>
</protein>
<sequence length="115" mass="12017">MSTTARAQSLDRLTDLTMFPLGTVNTSPSLERSLVTRSVTSSTVPAAFSGDPTMLSSTKSPNPYCFSTMMKNPASRSCTRRWAPKPSAAPSTAAGPTNAPTGTGNTSMTSYTTTT</sequence>
<reference evidence="4 5" key="1">
    <citation type="submission" date="2015-03" db="EMBL/GenBank/DDBJ databases">
        <authorList>
            <consortium name="Pathogen Informatics"/>
        </authorList>
    </citation>
    <scope>NUCLEOTIDE SEQUENCE [LARGE SCALE GENOMIC DNA]</scope>
    <source>
        <strain evidence="2 5">D00501624</strain>
        <strain evidence="4">N09902308</strain>
    </source>
</reference>
<dbReference type="Proteomes" id="UP000039021">
    <property type="component" value="Unassembled WGS sequence"/>
</dbReference>